<dbReference type="Proteomes" id="UP000196258">
    <property type="component" value="Unassembled WGS sequence"/>
</dbReference>
<dbReference type="AlphaFoldDB" id="A0A1Y4QKR1"/>
<evidence type="ECO:0000313" key="2">
    <source>
        <dbReference type="EMBL" id="OUQ04863.1"/>
    </source>
</evidence>
<feature type="transmembrane region" description="Helical" evidence="1">
    <location>
        <begin position="265"/>
        <end position="285"/>
    </location>
</feature>
<gene>
    <name evidence="2" type="ORF">B5E91_07570</name>
</gene>
<keyword evidence="1" id="KW-0472">Membrane</keyword>
<dbReference type="EMBL" id="NFLB01000008">
    <property type="protein sequence ID" value="OUQ04863.1"/>
    <property type="molecule type" value="Genomic_DNA"/>
</dbReference>
<accession>A0A1Y4QKR1</accession>
<comment type="caution">
    <text evidence="2">The sequence shown here is derived from an EMBL/GenBank/DDBJ whole genome shotgun (WGS) entry which is preliminary data.</text>
</comment>
<protein>
    <recommendedName>
        <fullName evidence="4">DUF1430 domain-containing protein</fullName>
    </recommendedName>
</protein>
<organism evidence="2 3">
    <name type="scientific">Thomasclavelia spiroformis</name>
    <dbReference type="NCBI Taxonomy" id="29348"/>
    <lineage>
        <taxon>Bacteria</taxon>
        <taxon>Bacillati</taxon>
        <taxon>Bacillota</taxon>
        <taxon>Erysipelotrichia</taxon>
        <taxon>Erysipelotrichales</taxon>
        <taxon>Coprobacillaceae</taxon>
        <taxon>Thomasclavelia</taxon>
    </lineage>
</organism>
<reference evidence="3" key="1">
    <citation type="submission" date="2017-04" db="EMBL/GenBank/DDBJ databases">
        <title>Function of individual gut microbiota members based on whole genome sequencing of pure cultures obtained from chicken caecum.</title>
        <authorList>
            <person name="Medvecky M."/>
            <person name="Cejkova D."/>
            <person name="Polansky O."/>
            <person name="Karasova D."/>
            <person name="Kubasova T."/>
            <person name="Cizek A."/>
            <person name="Rychlik I."/>
        </authorList>
    </citation>
    <scope>NUCLEOTIDE SEQUENCE [LARGE SCALE GENOMIC DNA]</scope>
    <source>
        <strain evidence="3">An149</strain>
    </source>
</reference>
<feature type="transmembrane region" description="Helical" evidence="1">
    <location>
        <begin position="645"/>
        <end position="666"/>
    </location>
</feature>
<keyword evidence="1" id="KW-1133">Transmembrane helix</keyword>
<feature type="transmembrane region" description="Helical" evidence="1">
    <location>
        <begin position="305"/>
        <end position="327"/>
    </location>
</feature>
<evidence type="ECO:0000256" key="1">
    <source>
        <dbReference type="SAM" id="Phobius"/>
    </source>
</evidence>
<dbReference type="InterPro" id="IPR006541">
    <property type="entry name" value="Bacteriocin_ass"/>
</dbReference>
<dbReference type="RefSeq" id="WP_087256543.1">
    <property type="nucleotide sequence ID" value="NZ_NFLB01000008.1"/>
</dbReference>
<feature type="transmembrane region" description="Helical" evidence="1">
    <location>
        <begin position="572"/>
        <end position="595"/>
    </location>
</feature>
<evidence type="ECO:0008006" key="4">
    <source>
        <dbReference type="Google" id="ProtNLM"/>
    </source>
</evidence>
<proteinExistence type="predicted"/>
<name>A0A1Y4QKR1_9FIRM</name>
<sequence length="679" mass="79896">MKKLLVIIVGLFSLLMVYLSVKEVNIIQGTNLYLADYTIADYFNEKNYSLSISGNNFKTIYNALVEFAGNEEITYVYSYEKNDDQLMYTILNRYIFSSRDDVMEAFDINIKDEIDFSCLDTDAYYSSAADDQSSGRIMILDNHFFDQYLQIFNFKTFNKIEECKSIDHYIHIVCKEKVFNKFIEFLYDYDESISVSNHTGNINEITILNESEGIIAQGKKLLQFNVIVFAVIIISMILKQNRNYMIRRMMGTSTIKIFINEFGKLFALLFGEFALINVLSFFILVKQESVTKWKVLGDIIKFDGYFLIILLGIGIISCLFIRLVGHVKYLNSHNQLSKLYYIQAIIKVIITVVLLVPFVNAYNYGKPYLINYLNVRAMKDEVGNLYSIDSNPEKSKEIFYEYIDKAVYCDFQTYFDNVDMLRYDDVSKDDVYPYPMIRTNAVYLKDHDIRDLDGNKIDIEKIKEDTILVPEEFKNGDLAKYQKRNEPVIYIKNNGKFYNYKLWQPYALDNPILYIQRTFSFIDNEIQSMFFKTDDPKTLLEELEPYGIHRFVTAQYRYDYYIMTFKEQLIDFGLIFIIYVILYLILIIQSILMFYNEQGKIIAVKYMLGKSKIKRYWELFSVSVLSYAVIFAASTKLDITRKDSIKFICTFAILELVIELLYISYYERKKMISLLKGEK</sequence>
<dbReference type="Pfam" id="PF07242">
    <property type="entry name" value="DUF1430"/>
    <property type="match status" value="1"/>
</dbReference>
<evidence type="ECO:0000313" key="3">
    <source>
        <dbReference type="Proteomes" id="UP000196258"/>
    </source>
</evidence>
<feature type="transmembrane region" description="Helical" evidence="1">
    <location>
        <begin position="221"/>
        <end position="238"/>
    </location>
</feature>
<feature type="transmembrane region" description="Helical" evidence="1">
    <location>
        <begin position="339"/>
        <end position="359"/>
    </location>
</feature>
<keyword evidence="1" id="KW-0812">Transmembrane</keyword>
<feature type="transmembrane region" description="Helical" evidence="1">
    <location>
        <begin position="616"/>
        <end position="633"/>
    </location>
</feature>